<protein>
    <recommendedName>
        <fullName evidence="4">Large ribosomal subunit protein uL23m</fullName>
    </recommendedName>
</protein>
<evidence type="ECO:0000256" key="4">
    <source>
        <dbReference type="ARBA" id="ARBA00039977"/>
    </source>
</evidence>
<dbReference type="Pfam" id="PF00276">
    <property type="entry name" value="Ribosomal_L23"/>
    <property type="match status" value="1"/>
</dbReference>
<keyword evidence="3" id="KW-0687">Ribonucleoprotein</keyword>
<proteinExistence type="inferred from homology"/>
<keyword evidence="6" id="KW-1185">Reference proteome</keyword>
<evidence type="ECO:0000313" key="5">
    <source>
        <dbReference type="EMBL" id="KAK0627113.1"/>
    </source>
</evidence>
<dbReference type="PANTHER" id="PTHR12059:SF5">
    <property type="entry name" value="LARGE RIBOSOMAL SUBUNIT PROTEIN UL23M"/>
    <property type="match status" value="1"/>
</dbReference>
<comment type="caution">
    <text evidence="5">The sequence shown here is derived from an EMBL/GenBank/DDBJ whole genome shotgun (WGS) entry which is preliminary data.</text>
</comment>
<organism evidence="5 6">
    <name type="scientific">Immersiella caudata</name>
    <dbReference type="NCBI Taxonomy" id="314043"/>
    <lineage>
        <taxon>Eukaryota</taxon>
        <taxon>Fungi</taxon>
        <taxon>Dikarya</taxon>
        <taxon>Ascomycota</taxon>
        <taxon>Pezizomycotina</taxon>
        <taxon>Sordariomycetes</taxon>
        <taxon>Sordariomycetidae</taxon>
        <taxon>Sordariales</taxon>
        <taxon>Lasiosphaeriaceae</taxon>
        <taxon>Immersiella</taxon>
    </lineage>
</organism>
<evidence type="ECO:0000256" key="2">
    <source>
        <dbReference type="ARBA" id="ARBA00022980"/>
    </source>
</evidence>
<dbReference type="Gene3D" id="3.30.70.330">
    <property type="match status" value="1"/>
</dbReference>
<sequence>MATSAATKVYQTLKPVGQKQLFLPNHVVTFVRPRPRQPANHALFKVPLKWNKFDLRDYLFHLYDVEVRGIRSYINQMAPQRKNNAGKWYRPQSEKMMVAELVKPFVWPKAPGVEDRQGFDYELHRKFKGYEEDRVKDMMNEYKGIIPLRSQSKIPADVKGLREQAREFLEQPERWQEEGVKGGKWREVEVDDHFNFEEGGSGKSGN</sequence>
<dbReference type="SUPFAM" id="SSF54189">
    <property type="entry name" value="Ribosomal proteins S24e, L23 and L15e"/>
    <property type="match status" value="1"/>
</dbReference>
<comment type="similarity">
    <text evidence="1">Belongs to the universal ribosomal protein uL23 family.</text>
</comment>
<reference evidence="5" key="1">
    <citation type="submission" date="2023-06" db="EMBL/GenBank/DDBJ databases">
        <title>Genome-scale phylogeny and comparative genomics of the fungal order Sordariales.</title>
        <authorList>
            <consortium name="Lawrence Berkeley National Laboratory"/>
            <person name="Hensen N."/>
            <person name="Bonometti L."/>
            <person name="Westerberg I."/>
            <person name="Brannstrom I.O."/>
            <person name="Guillou S."/>
            <person name="Cros-Aarteil S."/>
            <person name="Calhoun S."/>
            <person name="Haridas S."/>
            <person name="Kuo A."/>
            <person name="Mondo S."/>
            <person name="Pangilinan J."/>
            <person name="Riley R."/>
            <person name="Labutti K."/>
            <person name="Andreopoulos B."/>
            <person name="Lipzen A."/>
            <person name="Chen C."/>
            <person name="Yanf M."/>
            <person name="Daum C."/>
            <person name="Ng V."/>
            <person name="Clum A."/>
            <person name="Steindorff A."/>
            <person name="Ohm R."/>
            <person name="Martin F."/>
            <person name="Silar P."/>
            <person name="Natvig D."/>
            <person name="Lalanne C."/>
            <person name="Gautier V."/>
            <person name="Ament-Velasquez S.L."/>
            <person name="Kruys A."/>
            <person name="Hutchinson M.I."/>
            <person name="Powell A.J."/>
            <person name="Barry K."/>
            <person name="Miller A.N."/>
            <person name="Grigoriev I.V."/>
            <person name="Debuchy R."/>
            <person name="Gladieux P."/>
            <person name="Thoren M.H."/>
            <person name="Johannesson H."/>
        </authorList>
    </citation>
    <scope>NUCLEOTIDE SEQUENCE</scope>
    <source>
        <strain evidence="5">CBS 606.72</strain>
    </source>
</reference>
<evidence type="ECO:0000256" key="1">
    <source>
        <dbReference type="ARBA" id="ARBA00006700"/>
    </source>
</evidence>
<dbReference type="InterPro" id="IPR012678">
    <property type="entry name" value="Ribosomal_uL23/eL15/eS24_sf"/>
</dbReference>
<keyword evidence="2 5" id="KW-0689">Ribosomal protein</keyword>
<dbReference type="AlphaFoldDB" id="A0AA40C7K0"/>
<dbReference type="GO" id="GO:0032543">
    <property type="term" value="P:mitochondrial translation"/>
    <property type="evidence" value="ECO:0007669"/>
    <property type="project" value="TreeGrafter"/>
</dbReference>
<dbReference type="EMBL" id="JAULSU010000002">
    <property type="protein sequence ID" value="KAK0627113.1"/>
    <property type="molecule type" value="Genomic_DNA"/>
</dbReference>
<gene>
    <name evidence="5" type="ORF">B0T14DRAFT_535087</name>
</gene>
<dbReference type="InterPro" id="IPR012677">
    <property type="entry name" value="Nucleotide-bd_a/b_plait_sf"/>
</dbReference>
<accession>A0AA40C7K0</accession>
<dbReference type="Proteomes" id="UP001175000">
    <property type="component" value="Unassembled WGS sequence"/>
</dbReference>
<dbReference type="PANTHER" id="PTHR12059">
    <property type="entry name" value="RIBOSOMAL PROTEIN L23-RELATED"/>
    <property type="match status" value="1"/>
</dbReference>
<dbReference type="InterPro" id="IPR013025">
    <property type="entry name" value="Ribosomal_uL23-like"/>
</dbReference>
<name>A0AA40C7K0_9PEZI</name>
<evidence type="ECO:0000256" key="3">
    <source>
        <dbReference type="ARBA" id="ARBA00023274"/>
    </source>
</evidence>
<dbReference type="GO" id="GO:0003735">
    <property type="term" value="F:structural constituent of ribosome"/>
    <property type="evidence" value="ECO:0007669"/>
    <property type="project" value="InterPro"/>
</dbReference>
<evidence type="ECO:0000313" key="6">
    <source>
        <dbReference type="Proteomes" id="UP001175000"/>
    </source>
</evidence>
<dbReference type="GO" id="GO:0005762">
    <property type="term" value="C:mitochondrial large ribosomal subunit"/>
    <property type="evidence" value="ECO:0007669"/>
    <property type="project" value="TreeGrafter"/>
</dbReference>